<dbReference type="EMBL" id="JAABOJ010000001">
    <property type="protein sequence ID" value="KAF3291484.1"/>
    <property type="molecule type" value="Genomic_DNA"/>
</dbReference>
<evidence type="ECO:0000313" key="1">
    <source>
        <dbReference type="EMBL" id="KAF3291484.1"/>
    </source>
</evidence>
<dbReference type="OrthoDB" id="10366590at2759"/>
<reference evidence="1 2" key="1">
    <citation type="submission" date="2020-01" db="EMBL/GenBank/DDBJ databases">
        <authorList>
            <person name="Palmer J.M."/>
        </authorList>
    </citation>
    <scope>NUCLEOTIDE SEQUENCE [LARGE SCALE GENOMIC DNA]</scope>
    <source>
        <strain evidence="1 2">TWF970</strain>
    </source>
</reference>
<dbReference type="Proteomes" id="UP000474640">
    <property type="component" value="Unassembled WGS sequence"/>
</dbReference>
<accession>A0A7C8RRL0</accession>
<proteinExistence type="predicted"/>
<organism evidence="1 2">
    <name type="scientific">Orbilia oligospora</name>
    <name type="common">Nematode-trapping fungus</name>
    <name type="synonym">Arthrobotrys oligospora</name>
    <dbReference type="NCBI Taxonomy" id="2813651"/>
    <lineage>
        <taxon>Eukaryota</taxon>
        <taxon>Fungi</taxon>
        <taxon>Dikarya</taxon>
        <taxon>Ascomycota</taxon>
        <taxon>Pezizomycotina</taxon>
        <taxon>Orbiliomycetes</taxon>
        <taxon>Orbiliales</taxon>
        <taxon>Orbiliaceae</taxon>
        <taxon>Orbilia</taxon>
    </lineage>
</organism>
<gene>
    <name evidence="1" type="ORF">TWF970_000697</name>
</gene>
<dbReference type="AlphaFoldDB" id="A0A7C8RRL0"/>
<evidence type="ECO:0000313" key="2">
    <source>
        <dbReference type="Proteomes" id="UP000474640"/>
    </source>
</evidence>
<sequence>MARGNSEVTIQDITNLEEALEVDFLRQTHSWGRLLITYPSFRLLQNKLSIFTPFLDLVSNHGFKTSDVDEHEIYHYSRFCGTSVELCYTIWYPAKNGRKNGGNPWSMRKFTAYENQQPSVPGKSKCIFIQVPDDTRSKLFETCKYDIHQPILKHIFLISAFDYNWSGYLMQFRGNLINKAQKWLYYPVGKEPIFEQRNTIFQDQQNLEVLRRELLMVHQRLLANDRVFRMMQLQLKDHSDIWCLNIEGSRKPLKELYELSARNKIHQDYVEFEVKRLDSAAVLVSAITAL</sequence>
<comment type="caution">
    <text evidence="1">The sequence shown here is derived from an EMBL/GenBank/DDBJ whole genome shotgun (WGS) entry which is preliminary data.</text>
</comment>
<name>A0A7C8RRL0_ORBOL</name>
<protein>
    <submittedName>
        <fullName evidence="1">Uncharacterized protein</fullName>
    </submittedName>
</protein>